<dbReference type="InterPro" id="IPR006901">
    <property type="entry name" value="TrmK"/>
</dbReference>
<organism evidence="1 2">
    <name type="scientific">Candidatus Xianfuyuplasma coldseepsis</name>
    <dbReference type="NCBI Taxonomy" id="2782163"/>
    <lineage>
        <taxon>Bacteria</taxon>
        <taxon>Bacillati</taxon>
        <taxon>Mycoplasmatota</taxon>
        <taxon>Mollicutes</taxon>
        <taxon>Candidatus Izemoplasmatales</taxon>
        <taxon>Candidatus Izemoplasmataceae</taxon>
        <taxon>Candidatus Xianfuyuplasma</taxon>
    </lineage>
</organism>
<accession>A0A7L7KV89</accession>
<dbReference type="Gene3D" id="1.10.287.1890">
    <property type="match status" value="1"/>
</dbReference>
<evidence type="ECO:0000313" key="2">
    <source>
        <dbReference type="Proteomes" id="UP000514720"/>
    </source>
</evidence>
<dbReference type="PANTHER" id="PTHR38451:SF1">
    <property type="entry name" value="TRNA (ADENINE(22)-N(1))-METHYLTRANSFERASE"/>
    <property type="match status" value="1"/>
</dbReference>
<protein>
    <submittedName>
        <fullName evidence="1">SAM-dependent methyltransferase</fullName>
    </submittedName>
</protein>
<reference evidence="1 2" key="1">
    <citation type="submission" date="2020-02" db="EMBL/GenBank/DDBJ databases">
        <authorList>
            <person name="Zheng R.K."/>
            <person name="Sun C.M."/>
        </authorList>
    </citation>
    <scope>NUCLEOTIDE SEQUENCE [LARGE SCALE GENOMIC DNA]</scope>
    <source>
        <strain evidence="2">zrk13</strain>
    </source>
</reference>
<dbReference type="InterPro" id="IPR029063">
    <property type="entry name" value="SAM-dependent_MTases_sf"/>
</dbReference>
<dbReference type="RefSeq" id="WP_258877716.1">
    <property type="nucleotide sequence ID" value="NZ_CP048914.1"/>
</dbReference>
<dbReference type="GO" id="GO:0160105">
    <property type="term" value="F:tRNA (adenine(22)-N1)-methyltransferase activity"/>
    <property type="evidence" value="ECO:0007669"/>
    <property type="project" value="InterPro"/>
</dbReference>
<proteinExistence type="predicted"/>
<name>A0A7L7KV89_9MOLU</name>
<dbReference type="KEGG" id="xcl:G4Z02_09135"/>
<dbReference type="Pfam" id="PF04816">
    <property type="entry name" value="TrmK"/>
    <property type="match status" value="1"/>
</dbReference>
<dbReference type="Gene3D" id="3.40.50.150">
    <property type="entry name" value="Vaccinia Virus protein VP39"/>
    <property type="match status" value="1"/>
</dbReference>
<dbReference type="SUPFAM" id="SSF53335">
    <property type="entry name" value="S-adenosyl-L-methionine-dependent methyltransferases"/>
    <property type="match status" value="1"/>
</dbReference>
<dbReference type="EMBL" id="CP048914">
    <property type="protein sequence ID" value="QMS85904.1"/>
    <property type="molecule type" value="Genomic_DNA"/>
</dbReference>
<keyword evidence="2" id="KW-1185">Reference proteome</keyword>
<dbReference type="AlphaFoldDB" id="A0A7L7KV89"/>
<sequence length="220" mass="25118">MQLSKRLETCLEYTNGFVKLADIGTDHAMLPIAAVLRGYVYRALAIDNKYGPFLQARTNVRKYRVSDKVSVLLGEGLSKIDDETDVVVISGMGGEMIVKILQNGEHKNIKRFILQPNTNIPVVREALAELSYHIVDELVFKDGNKYYEVIVIERGKASLTPVEVEFGPLNCIQKPYYFVEKWTKEKNALTAIVNQINDDEERQKVEKRITLIEEVLDERK</sequence>
<dbReference type="PANTHER" id="PTHR38451">
    <property type="entry name" value="TRNA (ADENINE(22)-N(1))-METHYLTRANSFERASE"/>
    <property type="match status" value="1"/>
</dbReference>
<dbReference type="PIRSF" id="PIRSF018637">
    <property type="entry name" value="TrmK"/>
    <property type="match status" value="1"/>
</dbReference>
<dbReference type="GO" id="GO:0032259">
    <property type="term" value="P:methylation"/>
    <property type="evidence" value="ECO:0007669"/>
    <property type="project" value="UniProtKB-KW"/>
</dbReference>
<evidence type="ECO:0000313" key="1">
    <source>
        <dbReference type="EMBL" id="QMS85904.1"/>
    </source>
</evidence>
<dbReference type="Proteomes" id="UP000514720">
    <property type="component" value="Chromosome"/>
</dbReference>
<gene>
    <name evidence="1" type="ORF">G4Z02_09135</name>
</gene>
<keyword evidence="1" id="KW-0808">Transferase</keyword>
<keyword evidence="1" id="KW-0489">Methyltransferase</keyword>